<feature type="transmembrane region" description="Helical" evidence="1">
    <location>
        <begin position="70"/>
        <end position="87"/>
    </location>
</feature>
<reference evidence="2" key="1">
    <citation type="submission" date="2022-12" db="EMBL/GenBank/DDBJ databases">
        <title>Bacterial isolates from different developmental stages of Nematostella vectensis.</title>
        <authorList>
            <person name="Fraune S."/>
        </authorList>
    </citation>
    <scope>NUCLEOTIDE SEQUENCE</scope>
    <source>
        <strain evidence="2">G21630-S1</strain>
    </source>
</reference>
<keyword evidence="1" id="KW-1133">Transmembrane helix</keyword>
<feature type="transmembrane region" description="Helical" evidence="1">
    <location>
        <begin position="99"/>
        <end position="128"/>
    </location>
</feature>
<evidence type="ECO:0000313" key="2">
    <source>
        <dbReference type="EMBL" id="MCZ4282900.1"/>
    </source>
</evidence>
<proteinExistence type="predicted"/>
<dbReference type="EMBL" id="JAPWGY010000012">
    <property type="protein sequence ID" value="MCZ4282900.1"/>
    <property type="molecule type" value="Genomic_DNA"/>
</dbReference>
<dbReference type="InterPro" id="IPR009325">
    <property type="entry name" value="DUF983"/>
</dbReference>
<name>A0ABT4LPT1_9PROT</name>
<organism evidence="2 3">
    <name type="scientific">Kiloniella laminariae</name>
    <dbReference type="NCBI Taxonomy" id="454162"/>
    <lineage>
        <taxon>Bacteria</taxon>
        <taxon>Pseudomonadati</taxon>
        <taxon>Pseudomonadota</taxon>
        <taxon>Alphaproteobacteria</taxon>
        <taxon>Rhodospirillales</taxon>
        <taxon>Kiloniellaceae</taxon>
        <taxon>Kiloniella</taxon>
    </lineage>
</organism>
<evidence type="ECO:0000256" key="1">
    <source>
        <dbReference type="SAM" id="Phobius"/>
    </source>
</evidence>
<gene>
    <name evidence="2" type="ORF">O4H49_19095</name>
</gene>
<keyword evidence="1" id="KW-0472">Membrane</keyword>
<keyword evidence="3" id="KW-1185">Reference proteome</keyword>
<evidence type="ECO:0000313" key="3">
    <source>
        <dbReference type="Proteomes" id="UP001069802"/>
    </source>
</evidence>
<dbReference type="RefSeq" id="WP_269425042.1">
    <property type="nucleotide sequence ID" value="NZ_JAPWGY010000012.1"/>
</dbReference>
<comment type="caution">
    <text evidence="2">The sequence shown here is derived from an EMBL/GenBank/DDBJ whole genome shotgun (WGS) entry which is preliminary data.</text>
</comment>
<dbReference type="Proteomes" id="UP001069802">
    <property type="component" value="Unassembled WGS sequence"/>
</dbReference>
<sequence length="141" mass="15729">MSENKKNSGEFATSAPEERSAFQALKRGLRRKCPCCGTGNVFRKYVTVEDECAVCGEELGHIRADDIPPYFTIMLVGHIVVPGVMWSEQSWAPSLWAHVAIWPALTLALTLAFLPFIKGGVLGVLWALKMFEDEKRYPVTK</sequence>
<keyword evidence="1" id="KW-0812">Transmembrane</keyword>
<protein>
    <submittedName>
        <fullName evidence="2">DUF983 domain-containing protein</fullName>
    </submittedName>
</protein>
<dbReference type="Pfam" id="PF06170">
    <property type="entry name" value="DUF983"/>
    <property type="match status" value="1"/>
</dbReference>
<accession>A0ABT4LPT1</accession>